<name>A0A291FH28_9BACT</name>
<organism evidence="1">
    <name type="scientific">Nannocystis pusilla</name>
    <dbReference type="NCBI Taxonomy" id="889268"/>
    <lineage>
        <taxon>Bacteria</taxon>
        <taxon>Pseudomonadati</taxon>
        <taxon>Myxococcota</taxon>
        <taxon>Polyangia</taxon>
        <taxon>Nannocystales</taxon>
        <taxon>Nannocystaceae</taxon>
        <taxon>Nannocystis</taxon>
    </lineage>
</organism>
<sequence length="124" mass="13501">MPTTTTVTTLRGYVVLDQGSQCILFATADVALQWHPSEPATLHYADGSSEPVTVHTTVRPKKLRASQEFAVSVDRAGDPVSCADVLYIALLNRGAPVEVWERDAAEALAKQTARKRRATAKKPR</sequence>
<protein>
    <submittedName>
        <fullName evidence="1">Putative enoyl-CoA hydratase</fullName>
    </submittedName>
</protein>
<proteinExistence type="predicted"/>
<dbReference type="AlphaFoldDB" id="A0A291FH28"/>
<dbReference type="EMBL" id="MF817819">
    <property type="protein sequence ID" value="ATG32086.1"/>
    <property type="molecule type" value="Genomic_DNA"/>
</dbReference>
<accession>A0A291FH28</accession>
<evidence type="ECO:0000313" key="1">
    <source>
        <dbReference type="EMBL" id="ATG32086.1"/>
    </source>
</evidence>
<reference evidence="1" key="1">
    <citation type="journal article" date="2017" name="Chemistry">
        <title>Biosynthesis and Total Synthesis of Pyrronazol B: a Secondary Metabolite from Nannocystis pusilla.</title>
        <authorList>
            <person name="Kalesse M."/>
            <person name="Muller R."/>
            <person name="Witte S.N.R."/>
            <person name="Hug J.J."/>
            <person name="Geraldy M."/>
        </authorList>
    </citation>
    <scope>NUCLEOTIDE SEQUENCE</scope>
    <source>
        <strain evidence="1">Ari7</strain>
    </source>
</reference>